<proteinExistence type="predicted"/>
<evidence type="ECO:0000313" key="3">
    <source>
        <dbReference type="Proteomes" id="UP000431401"/>
    </source>
</evidence>
<organism evidence="2 3">
    <name type="scientific">Nocardia aurantia</name>
    <dbReference type="NCBI Taxonomy" id="2585199"/>
    <lineage>
        <taxon>Bacteria</taxon>
        <taxon>Bacillati</taxon>
        <taxon>Actinomycetota</taxon>
        <taxon>Actinomycetes</taxon>
        <taxon>Mycobacteriales</taxon>
        <taxon>Nocardiaceae</taxon>
        <taxon>Nocardia</taxon>
    </lineage>
</organism>
<evidence type="ECO:0000313" key="2">
    <source>
        <dbReference type="EMBL" id="MQY26401.1"/>
    </source>
</evidence>
<name>A0A7K0DL67_9NOCA</name>
<dbReference type="EMBL" id="WEGI01000004">
    <property type="protein sequence ID" value="MQY26401.1"/>
    <property type="molecule type" value="Genomic_DNA"/>
</dbReference>
<dbReference type="AlphaFoldDB" id="A0A7K0DL67"/>
<sequence>MRSLQLSVRAAHVDADTAYDTISRFERFTEVADDVRPLRVRRAGADLPAESDWEAHFPDGVMTWTQVDYCQSHRRTVVFEQISGDFDVFRGSWRVEPDGDGCEVRFEATFDFGTSTLAGLLEQVAVPVLRRGIEVAVQRLLFTYVEYV</sequence>
<dbReference type="RefSeq" id="WP_153340663.1">
    <property type="nucleotide sequence ID" value="NZ_WEGI01000004.1"/>
</dbReference>
<comment type="caution">
    <text evidence="2">The sequence shown here is derived from an EMBL/GenBank/DDBJ whole genome shotgun (WGS) entry which is preliminary data.</text>
</comment>
<keyword evidence="3" id="KW-1185">Reference proteome</keyword>
<gene>
    <name evidence="2" type="ORF">NRB56_19680</name>
</gene>
<dbReference type="Proteomes" id="UP000431401">
    <property type="component" value="Unassembled WGS sequence"/>
</dbReference>
<dbReference type="InterPro" id="IPR005031">
    <property type="entry name" value="COQ10_START"/>
</dbReference>
<protein>
    <recommendedName>
        <fullName evidence="1">Coenzyme Q-binding protein COQ10 START domain-containing protein</fullName>
    </recommendedName>
</protein>
<accession>A0A7K0DL67</accession>
<dbReference type="SUPFAM" id="SSF55961">
    <property type="entry name" value="Bet v1-like"/>
    <property type="match status" value="1"/>
</dbReference>
<dbReference type="Pfam" id="PF03364">
    <property type="entry name" value="Polyketide_cyc"/>
    <property type="match status" value="1"/>
</dbReference>
<dbReference type="OrthoDB" id="9134299at2"/>
<reference evidence="2 3" key="1">
    <citation type="submission" date="2019-10" db="EMBL/GenBank/DDBJ databases">
        <title>Nocardia macrotermitis sp. nov. and Nocardia aurantia sp. nov., isolated from the gut of fungus growing-termite Macrotermes natalensis.</title>
        <authorList>
            <person name="Benndorf R."/>
            <person name="Schwitalla J."/>
            <person name="Martin K."/>
            <person name="De Beer W."/>
            <person name="Kaster A.-K."/>
            <person name="Vollmers J."/>
            <person name="Poulsen M."/>
            <person name="Beemelmanns C."/>
        </authorList>
    </citation>
    <scope>NUCLEOTIDE SEQUENCE [LARGE SCALE GENOMIC DNA]</scope>
    <source>
        <strain evidence="2 3">RB56</strain>
    </source>
</reference>
<dbReference type="InterPro" id="IPR023393">
    <property type="entry name" value="START-like_dom_sf"/>
</dbReference>
<dbReference type="Gene3D" id="3.30.530.20">
    <property type="match status" value="1"/>
</dbReference>
<feature type="domain" description="Coenzyme Q-binding protein COQ10 START" evidence="1">
    <location>
        <begin position="13"/>
        <end position="131"/>
    </location>
</feature>
<evidence type="ECO:0000259" key="1">
    <source>
        <dbReference type="Pfam" id="PF03364"/>
    </source>
</evidence>